<dbReference type="AlphaFoldDB" id="A0A5B0WY34"/>
<keyword evidence="2" id="KW-1185">Reference proteome</keyword>
<sequence length="282" mass="30875">MVDERAADRALERTLVIQGALLLPNRVFEITPFTSYARNETDIPIFTLLPNDVAVSNLRVERDEFSSGINAAVGLPFDTQLELSIPYRYVEQDTKTLVGGVPTVHTSNSGSSFGDVRVGVAKTLLREDHWWPDVIGRLVWDTDTGDRSDGGVPLGIGFNEYELAFSALKRQDPLAFTANISYRYAEEKDDIQPGQQFNITLGASLAASPETSLSIAIAQTFEQELKIGGTELEGSDARSSLLLFGASSVLGRRTLLSFNAGIGLTTDSPDYTLSFSLPMRFW</sequence>
<organism evidence="1 2">
    <name type="scientific">Pseudohalioglobus sediminis</name>
    <dbReference type="NCBI Taxonomy" id="2606449"/>
    <lineage>
        <taxon>Bacteria</taxon>
        <taxon>Pseudomonadati</taxon>
        <taxon>Pseudomonadota</taxon>
        <taxon>Gammaproteobacteria</taxon>
        <taxon>Cellvibrionales</taxon>
        <taxon>Halieaceae</taxon>
        <taxon>Pseudohalioglobus</taxon>
    </lineage>
</organism>
<proteinExistence type="predicted"/>
<dbReference type="InterPro" id="IPR025737">
    <property type="entry name" value="FApF"/>
</dbReference>
<name>A0A5B0WY34_9GAMM</name>
<evidence type="ECO:0000313" key="1">
    <source>
        <dbReference type="EMBL" id="KAA1191940.1"/>
    </source>
</evidence>
<reference evidence="1 2" key="1">
    <citation type="submission" date="2019-09" db="EMBL/GenBank/DDBJ databases">
        <authorList>
            <person name="Chen X.-Y."/>
        </authorList>
    </citation>
    <scope>NUCLEOTIDE SEQUENCE [LARGE SCALE GENOMIC DNA]</scope>
    <source>
        <strain evidence="1 2">NY5</strain>
    </source>
</reference>
<comment type="caution">
    <text evidence="1">The sequence shown here is derived from an EMBL/GenBank/DDBJ whole genome shotgun (WGS) entry which is preliminary data.</text>
</comment>
<evidence type="ECO:0000313" key="2">
    <source>
        <dbReference type="Proteomes" id="UP000323708"/>
    </source>
</evidence>
<accession>A0A5B0WY34</accession>
<dbReference type="EMBL" id="VTUX01000004">
    <property type="protein sequence ID" value="KAA1191940.1"/>
    <property type="molecule type" value="Genomic_DNA"/>
</dbReference>
<protein>
    <recommendedName>
        <fullName evidence="3">Transporter</fullName>
    </recommendedName>
</protein>
<dbReference type="Proteomes" id="UP000323708">
    <property type="component" value="Unassembled WGS sequence"/>
</dbReference>
<gene>
    <name evidence="1" type="ORF">F0M18_10460</name>
</gene>
<dbReference type="Pfam" id="PF13557">
    <property type="entry name" value="Phenol_MetA_deg"/>
    <property type="match status" value="1"/>
</dbReference>
<evidence type="ECO:0008006" key="3">
    <source>
        <dbReference type="Google" id="ProtNLM"/>
    </source>
</evidence>